<accession>A0A8B8AME2</accession>
<name>A0A8B8AME2_CRAVI</name>
<feature type="region of interest" description="Disordered" evidence="1">
    <location>
        <begin position="523"/>
        <end position="557"/>
    </location>
</feature>
<organism evidence="4 6">
    <name type="scientific">Crassostrea virginica</name>
    <name type="common">Eastern oyster</name>
    <dbReference type="NCBI Taxonomy" id="6565"/>
    <lineage>
        <taxon>Eukaryota</taxon>
        <taxon>Metazoa</taxon>
        <taxon>Spiralia</taxon>
        <taxon>Lophotrochozoa</taxon>
        <taxon>Mollusca</taxon>
        <taxon>Bivalvia</taxon>
        <taxon>Autobranchia</taxon>
        <taxon>Pteriomorphia</taxon>
        <taxon>Ostreida</taxon>
        <taxon>Ostreoidea</taxon>
        <taxon>Ostreidae</taxon>
        <taxon>Crassostrea</taxon>
    </lineage>
</organism>
<evidence type="ECO:0000313" key="4">
    <source>
        <dbReference type="Proteomes" id="UP000694844"/>
    </source>
</evidence>
<gene>
    <name evidence="5 6 7" type="primary">LOC111103078</name>
</gene>
<dbReference type="AlphaFoldDB" id="A0A8B8AME2"/>
<dbReference type="SUPFAM" id="SSF47986">
    <property type="entry name" value="DEATH domain"/>
    <property type="match status" value="2"/>
</dbReference>
<protein>
    <submittedName>
        <fullName evidence="5 6">Uncharacterized protein LOC111103078</fullName>
    </submittedName>
</protein>
<dbReference type="GeneID" id="111103078"/>
<dbReference type="InterPro" id="IPR011029">
    <property type="entry name" value="DEATH-like_dom_sf"/>
</dbReference>
<evidence type="ECO:0000256" key="1">
    <source>
        <dbReference type="SAM" id="MobiDB-lite"/>
    </source>
</evidence>
<keyword evidence="2" id="KW-0812">Transmembrane</keyword>
<evidence type="ECO:0000313" key="6">
    <source>
        <dbReference type="RefSeq" id="XP_022291793.1"/>
    </source>
</evidence>
<dbReference type="InterPro" id="IPR027417">
    <property type="entry name" value="P-loop_NTPase"/>
</dbReference>
<feature type="domain" description="CARD" evidence="3">
    <location>
        <begin position="124"/>
        <end position="175"/>
    </location>
</feature>
<dbReference type="PROSITE" id="PS50209">
    <property type="entry name" value="CARD"/>
    <property type="match status" value="1"/>
</dbReference>
<dbReference type="KEGG" id="cvn:111103078"/>
<keyword evidence="2" id="KW-0472">Membrane</keyword>
<dbReference type="Gene3D" id="3.40.50.300">
    <property type="entry name" value="P-loop containing nucleotide triphosphate hydrolases"/>
    <property type="match status" value="1"/>
</dbReference>
<dbReference type="RefSeq" id="XP_022291794.1">
    <property type="nucleotide sequence ID" value="XM_022436086.1"/>
</dbReference>
<evidence type="ECO:0000313" key="5">
    <source>
        <dbReference type="RefSeq" id="XP_022291792.1"/>
    </source>
</evidence>
<keyword evidence="2" id="KW-1133">Transmembrane helix</keyword>
<dbReference type="Gene3D" id="1.10.533.10">
    <property type="entry name" value="Death Domain, Fas"/>
    <property type="match status" value="1"/>
</dbReference>
<dbReference type="CDD" id="cd01671">
    <property type="entry name" value="CARD"/>
    <property type="match status" value="1"/>
</dbReference>
<evidence type="ECO:0000256" key="2">
    <source>
        <dbReference type="SAM" id="Phobius"/>
    </source>
</evidence>
<dbReference type="CDD" id="cd00882">
    <property type="entry name" value="Ras_like_GTPase"/>
    <property type="match status" value="1"/>
</dbReference>
<dbReference type="RefSeq" id="XP_022291793.1">
    <property type="nucleotide sequence ID" value="XM_022436085.1"/>
</dbReference>
<dbReference type="OrthoDB" id="6149413at2759"/>
<sequence>MAEDSQRIHWERRHIQKNYKMLKEKMEHSEYIFDHLFQNKILDTEENSELLGQSRKKQCDFILRKLIKRPDTFQTFVNFLNENKTIDEFQCFRSLSKVTPDVTRIPQNEVQELRQHLQCKEYKERLHSMVRKHLSKAYPNNILDDFLQEDLINVEEHEDISSLESDTDKAFKLLESYFDNNAREIPIPRLERLLYIMKIHDIKIISNHQQEENTDGTAKNGKHQTLGCQYCNTKSTKDSSPFNNFEEKRQNAVRLFQEKVEIGGKTLNIALIGPPGCGKSSFCNSVLTAFSVEGWREWTTTGHYGGLAEQVTHHLRVYQKNEYLDVKSPLYAYNYPTLFDMIGFNESIDDMVEKILRMVFFGRLPREQKIMDVVNYFRSNGVDVIGLKEHNAKNPEDLKIDRIIFIASANTPLPKRLIEAVKKTALKENRVIPIYGVLTHKDKINPKNKDYQSLEKDFRQDLLGLPENRFLLCTNYCDDYDTLKEKKRMDQRHPELDIPILEFMRQVCDPKVKVINDQTKYGVNMGESGTDSTTPATTTDQVKERPEPAELGTPDEAVPARVEPNYFTGVVIALVGIIWIVFLRLLGLL</sequence>
<dbReference type="Proteomes" id="UP000694844">
    <property type="component" value="Chromosome 7"/>
</dbReference>
<dbReference type="GO" id="GO:0042981">
    <property type="term" value="P:regulation of apoptotic process"/>
    <property type="evidence" value="ECO:0007669"/>
    <property type="project" value="InterPro"/>
</dbReference>
<keyword evidence="4" id="KW-1185">Reference proteome</keyword>
<feature type="transmembrane region" description="Helical" evidence="2">
    <location>
        <begin position="566"/>
        <end position="586"/>
    </location>
</feature>
<reference evidence="5 6" key="1">
    <citation type="submission" date="2025-04" db="UniProtKB">
        <authorList>
            <consortium name="RefSeq"/>
        </authorList>
    </citation>
    <scope>IDENTIFICATION</scope>
    <source>
        <tissue evidence="5 6">Whole sample</tissue>
    </source>
</reference>
<dbReference type="InterPro" id="IPR001315">
    <property type="entry name" value="CARD"/>
</dbReference>
<dbReference type="SUPFAM" id="SSF52540">
    <property type="entry name" value="P-loop containing nucleoside triphosphate hydrolases"/>
    <property type="match status" value="1"/>
</dbReference>
<feature type="compositionally biased region" description="Low complexity" evidence="1">
    <location>
        <begin position="530"/>
        <end position="539"/>
    </location>
</feature>
<evidence type="ECO:0000259" key="3">
    <source>
        <dbReference type="PROSITE" id="PS50209"/>
    </source>
</evidence>
<proteinExistence type="predicted"/>
<evidence type="ECO:0000313" key="7">
    <source>
        <dbReference type="RefSeq" id="XP_022291794.1"/>
    </source>
</evidence>
<dbReference type="RefSeq" id="XP_022291792.1">
    <property type="nucleotide sequence ID" value="XM_022436084.1"/>
</dbReference>